<proteinExistence type="evidence at transcript level"/>
<protein>
    <submittedName>
        <fullName evidence="1">Uncharacterized protein</fullName>
    </submittedName>
</protein>
<dbReference type="EMBL" id="KC740898">
    <property type="protein sequence ID" value="AGM32722.1"/>
    <property type="molecule type" value="mRNA"/>
</dbReference>
<accession>R4V1Y8</accession>
<sequence>MISMLVENDITLHMPQPLALKMHSGQGKASKVYGVDLRGAFSGRNIKSLMPSFPLLRQVTLPKDMCTPLAFETNGTLFNLHHLLHNVNGTQRLPVKKFIDVWARRVTLTARPSPCQKCRCVANQDGVGQIMCSKCLSPSIEHFLKVSIEPFC</sequence>
<name>R4V1Y8_COPFO</name>
<organism evidence="1">
    <name type="scientific">Coptotermes formosanus</name>
    <name type="common">Formosan subterranean termite</name>
    <dbReference type="NCBI Taxonomy" id="36987"/>
    <lineage>
        <taxon>Eukaryota</taxon>
        <taxon>Metazoa</taxon>
        <taxon>Ecdysozoa</taxon>
        <taxon>Arthropoda</taxon>
        <taxon>Hexapoda</taxon>
        <taxon>Insecta</taxon>
        <taxon>Pterygota</taxon>
        <taxon>Neoptera</taxon>
        <taxon>Polyneoptera</taxon>
        <taxon>Dictyoptera</taxon>
        <taxon>Blattodea</taxon>
        <taxon>Blattoidea</taxon>
        <taxon>Termitoidae</taxon>
        <taxon>Rhinotermitidae</taxon>
        <taxon>Coptotermes</taxon>
    </lineage>
</organism>
<evidence type="ECO:0000313" key="1">
    <source>
        <dbReference type="EMBL" id="AGM32722.1"/>
    </source>
</evidence>
<dbReference type="AlphaFoldDB" id="R4V1Y8"/>
<reference evidence="1" key="1">
    <citation type="submission" date="2013-03" db="EMBL/GenBank/DDBJ databases">
        <title>Immune-Related transcriptome of Coptotermes formosanus Shiraki workers: the defense mechanism.</title>
        <authorList>
            <person name="Hussain A."/>
            <person name="Li Y.F."/>
            <person name="Wen S.Y."/>
        </authorList>
    </citation>
    <scope>NUCLEOTIDE SEQUENCE</scope>
</reference>